<dbReference type="Proteomes" id="UP000774804">
    <property type="component" value="Unassembled WGS sequence"/>
</dbReference>
<dbReference type="PANTHER" id="PTHR34612">
    <property type="entry name" value="GH131_N DOMAIN-CONTAINING PROTEIN"/>
    <property type="match status" value="1"/>
</dbReference>
<evidence type="ECO:0000313" key="7">
    <source>
        <dbReference type="Proteomes" id="UP000774804"/>
    </source>
</evidence>
<evidence type="ECO:0000256" key="1">
    <source>
        <dbReference type="SAM" id="MobiDB-lite"/>
    </source>
</evidence>
<feature type="domain" description="Glycoside hydrolase 131 catalytic N-terminal" evidence="2">
    <location>
        <begin position="120"/>
        <end position="349"/>
    </location>
</feature>
<dbReference type="Gene3D" id="2.60.120.1160">
    <property type="match status" value="1"/>
</dbReference>
<evidence type="ECO:0000313" key="5">
    <source>
        <dbReference type="EMBL" id="KAG2958535.1"/>
    </source>
</evidence>
<evidence type="ECO:0000259" key="2">
    <source>
        <dbReference type="Pfam" id="PF18271"/>
    </source>
</evidence>
<organism evidence="3 7">
    <name type="scientific">Phytophthora cactorum</name>
    <dbReference type="NCBI Taxonomy" id="29920"/>
    <lineage>
        <taxon>Eukaryota</taxon>
        <taxon>Sar</taxon>
        <taxon>Stramenopiles</taxon>
        <taxon>Oomycota</taxon>
        <taxon>Peronosporomycetes</taxon>
        <taxon>Peronosporales</taxon>
        <taxon>Peronosporaceae</taxon>
        <taxon>Phytophthora</taxon>
    </lineage>
</organism>
<dbReference type="Proteomes" id="UP000736787">
    <property type="component" value="Unassembled WGS sequence"/>
</dbReference>
<dbReference type="EMBL" id="RCMI01002295">
    <property type="protein sequence ID" value="KAG2877459.1"/>
    <property type="molecule type" value="Genomic_DNA"/>
</dbReference>
<dbReference type="AlphaFoldDB" id="A0A8T1K4F2"/>
<name>A0A8T1K4F2_9STRA</name>
<dbReference type="EMBL" id="RCMV01002390">
    <property type="protein sequence ID" value="KAG3203100.1"/>
    <property type="molecule type" value="Genomic_DNA"/>
</dbReference>
<dbReference type="EMBL" id="RCMK01002238">
    <property type="protein sequence ID" value="KAG2883271.1"/>
    <property type="molecule type" value="Genomic_DNA"/>
</dbReference>
<dbReference type="Pfam" id="PF18271">
    <property type="entry name" value="GH131_N"/>
    <property type="match status" value="1"/>
</dbReference>
<dbReference type="Proteomes" id="UP000697107">
    <property type="component" value="Unassembled WGS sequence"/>
</dbReference>
<proteinExistence type="predicted"/>
<dbReference type="EMBL" id="RCML01002227">
    <property type="protein sequence ID" value="KAG2958535.1"/>
    <property type="molecule type" value="Genomic_DNA"/>
</dbReference>
<accession>A0A8T1K4F2</accession>
<dbReference type="VEuPathDB" id="FungiDB:PC110_g1746"/>
<sequence>MSADLVPTLQTLARGMRHGSLPTTNNDAVHVDKLYCKANCAVCVKLTPSTWVCKSKEQPTCLCFVGLRTTLTKCSLFRNLLSIGQGFSSINMQLTTALLGLVALVSPSLVSAATPGYHALPWDGRAYNLTVDTLTNKYLTPIFIQRNGGNNGNPADYITLQYQARPEGYNSDDGALAIGVDDKAIFNDNTGSRRSDLFQQIEGTADGTTFYRASLMKANAFLNAYDWQLIFMGSGIFTIGVDASVKPPMMYYRTNGTTDANWSTEFVPGTWYNFGIGVEKSADGANMVLEFYTSTGLDELAFNVKTELKGSILTKDDFHIGLATTLSGTSPAMNAKQDIVSFNGMSAEATAIDAGAPTPAPSEGGSMVVADSSSGSTSTVGEARSFTFNDRT</sequence>
<dbReference type="PANTHER" id="PTHR34612:SF6">
    <property type="entry name" value="GLYCOSIDE HYDROLASE 131 CATALYTIC N-TERMINAL DOMAIN-CONTAINING PROTEIN"/>
    <property type="match status" value="1"/>
</dbReference>
<protein>
    <recommendedName>
        <fullName evidence="2">Glycoside hydrolase 131 catalytic N-terminal domain-containing protein</fullName>
    </recommendedName>
</protein>
<evidence type="ECO:0000313" key="6">
    <source>
        <dbReference type="EMBL" id="KAG3203100.1"/>
    </source>
</evidence>
<feature type="region of interest" description="Disordered" evidence="1">
    <location>
        <begin position="354"/>
        <end position="392"/>
    </location>
</feature>
<dbReference type="InterPro" id="IPR041524">
    <property type="entry name" value="GH131_N"/>
</dbReference>
<comment type="caution">
    <text evidence="3">The sequence shown here is derived from an EMBL/GenBank/DDBJ whole genome shotgun (WGS) entry which is preliminary data.</text>
</comment>
<evidence type="ECO:0000313" key="3">
    <source>
        <dbReference type="EMBL" id="KAG2877459.1"/>
    </source>
</evidence>
<gene>
    <name evidence="3" type="ORF">PC115_g23360</name>
    <name evidence="4" type="ORF">PC117_g26059</name>
    <name evidence="5" type="ORF">PC118_g23478</name>
    <name evidence="6" type="ORF">PC129_g23036</name>
</gene>
<feature type="compositionally biased region" description="Polar residues" evidence="1">
    <location>
        <begin position="371"/>
        <end position="392"/>
    </location>
</feature>
<dbReference type="Proteomes" id="UP000760860">
    <property type="component" value="Unassembled WGS sequence"/>
</dbReference>
<reference evidence="3" key="1">
    <citation type="submission" date="2018-10" db="EMBL/GenBank/DDBJ databases">
        <title>Effector identification in a new, highly contiguous assembly of the strawberry crown rot pathogen Phytophthora cactorum.</title>
        <authorList>
            <person name="Armitage A.D."/>
            <person name="Nellist C.F."/>
            <person name="Bates H."/>
            <person name="Vickerstaff R.J."/>
            <person name="Harrison R.J."/>
        </authorList>
    </citation>
    <scope>NUCLEOTIDE SEQUENCE</scope>
    <source>
        <strain evidence="3">4032</strain>
        <strain evidence="4">4040</strain>
        <strain evidence="5">P415</strain>
        <strain evidence="6">P421</strain>
    </source>
</reference>
<evidence type="ECO:0000313" key="4">
    <source>
        <dbReference type="EMBL" id="KAG2883271.1"/>
    </source>
</evidence>